<proteinExistence type="predicted"/>
<reference evidence="2 3" key="1">
    <citation type="submission" date="2017-02" db="EMBL/GenBank/DDBJ databases">
        <authorList>
            <person name="Peterson S.W."/>
        </authorList>
    </citation>
    <scope>NUCLEOTIDE SEQUENCE [LARGE SCALE GENOMIC DNA]</scope>
    <source>
        <strain evidence="2 3">DSM 25262</strain>
    </source>
</reference>
<dbReference type="AlphaFoldDB" id="A0A1T5LBC5"/>
<dbReference type="OrthoDB" id="4295522at2"/>
<evidence type="ECO:0000313" key="3">
    <source>
        <dbReference type="Proteomes" id="UP000190961"/>
    </source>
</evidence>
<sequence length="154" mass="17740">MNTKIDKIKNFRLYLLKQIEGLTAQQLNYIPPGYNNNIVWNVGHLISSQQNMCYVRAGLPITVDDRYFSPYISGTKPSAVLNDQQIVNLKDLLITSIDRFQSDFDKAIFQNYSPSVMIPKVYGFEVPNIDEAIEYLLYHEGFHLGCILSLKRFV</sequence>
<accession>A0A1T5LBC5</accession>
<gene>
    <name evidence="2" type="ORF">SAMN05660236_2892</name>
</gene>
<dbReference type="Proteomes" id="UP000190961">
    <property type="component" value="Unassembled WGS sequence"/>
</dbReference>
<feature type="domain" description="DinB-like" evidence="1">
    <location>
        <begin position="15"/>
        <end position="147"/>
    </location>
</feature>
<protein>
    <submittedName>
        <fullName evidence="2">DinB superfamily protein</fullName>
    </submittedName>
</protein>
<dbReference type="RefSeq" id="WP_079687463.1">
    <property type="nucleotide sequence ID" value="NZ_FUZU01000002.1"/>
</dbReference>
<name>A0A1T5LBC5_9BACT</name>
<keyword evidence="3" id="KW-1185">Reference proteome</keyword>
<dbReference type="STRING" id="688867.SAMN05660236_2892"/>
<dbReference type="Pfam" id="PF12867">
    <property type="entry name" value="DinB_2"/>
    <property type="match status" value="1"/>
</dbReference>
<dbReference type="InterPro" id="IPR024775">
    <property type="entry name" value="DinB-like"/>
</dbReference>
<dbReference type="SUPFAM" id="SSF109854">
    <property type="entry name" value="DinB/YfiT-like putative metalloenzymes"/>
    <property type="match status" value="1"/>
</dbReference>
<dbReference type="EMBL" id="FUZU01000002">
    <property type="protein sequence ID" value="SKC73292.1"/>
    <property type="molecule type" value="Genomic_DNA"/>
</dbReference>
<evidence type="ECO:0000313" key="2">
    <source>
        <dbReference type="EMBL" id="SKC73292.1"/>
    </source>
</evidence>
<dbReference type="Gene3D" id="1.20.120.450">
    <property type="entry name" value="dinb family like domain"/>
    <property type="match status" value="1"/>
</dbReference>
<organism evidence="2 3">
    <name type="scientific">Ohtaekwangia koreensis</name>
    <dbReference type="NCBI Taxonomy" id="688867"/>
    <lineage>
        <taxon>Bacteria</taxon>
        <taxon>Pseudomonadati</taxon>
        <taxon>Bacteroidota</taxon>
        <taxon>Cytophagia</taxon>
        <taxon>Cytophagales</taxon>
        <taxon>Fulvivirgaceae</taxon>
        <taxon>Ohtaekwangia</taxon>
    </lineage>
</organism>
<dbReference type="InterPro" id="IPR034660">
    <property type="entry name" value="DinB/YfiT-like"/>
</dbReference>
<evidence type="ECO:0000259" key="1">
    <source>
        <dbReference type="Pfam" id="PF12867"/>
    </source>
</evidence>